<sequence>MNCFYMIFINSKLFTIAVKILILLILGLLFSIQIFAKSPYNKLNDKLDNLNVVYLNNKIRVYYSNDLNNIDFIVDRVDINRNNIPDYVENIAIQANATLDVLNHLGFINPLESQRYKGVAQFIDIHLISVKGNGVAYEMPAMWGNKKSKQDKIALLVVIRNNIENFPGDYWTTVTHELFHLYQYGYSQFKGGWYLEGMANWAERSLRAGAVGRNYNQKLPQTQAELEKIYNTPYNHLWHRLAVLSDKTDGTMKLPQSLLSQTYVDGSKVFKDDKLRGYKFMRRILENLTIASNEISIQNNRDPYYWAEKDQRSALNRPIILRVIQQTMHEFGMNKTSEEKNFLQLK</sequence>
<evidence type="ECO:0000313" key="1">
    <source>
        <dbReference type="EMBL" id="SNX43855.1"/>
    </source>
</evidence>
<dbReference type="AlphaFoldDB" id="A0A240E7I0"/>
<reference evidence="2" key="1">
    <citation type="submission" date="2016-09" db="EMBL/GenBank/DDBJ databases">
        <authorList>
            <person name="Varghese N."/>
            <person name="Submissions S."/>
        </authorList>
    </citation>
    <scope>NUCLEOTIDE SEQUENCE [LARGE SCALE GENOMIC DNA]</scope>
    <source>
        <strain evidence="2">ANC 4466</strain>
    </source>
</reference>
<organism evidence="1 2">
    <name type="scientific">Acinetobacter puyangensis</name>
    <dbReference type="NCBI Taxonomy" id="1096779"/>
    <lineage>
        <taxon>Bacteria</taxon>
        <taxon>Pseudomonadati</taxon>
        <taxon>Pseudomonadota</taxon>
        <taxon>Gammaproteobacteria</taxon>
        <taxon>Moraxellales</taxon>
        <taxon>Moraxellaceae</taxon>
        <taxon>Acinetobacter</taxon>
    </lineage>
</organism>
<gene>
    <name evidence="1" type="ORF">SAMN05421731_10211</name>
</gene>
<protein>
    <recommendedName>
        <fullName evidence="3">Peptidase MA superfamily protein</fullName>
    </recommendedName>
</protein>
<evidence type="ECO:0008006" key="3">
    <source>
        <dbReference type="Google" id="ProtNLM"/>
    </source>
</evidence>
<keyword evidence="2" id="KW-1185">Reference proteome</keyword>
<dbReference type="EMBL" id="OANT01000002">
    <property type="protein sequence ID" value="SNX43855.1"/>
    <property type="molecule type" value="Genomic_DNA"/>
</dbReference>
<proteinExistence type="predicted"/>
<name>A0A240E7I0_9GAMM</name>
<evidence type="ECO:0000313" key="2">
    <source>
        <dbReference type="Proteomes" id="UP000219042"/>
    </source>
</evidence>
<dbReference type="RefSeq" id="WP_228150363.1">
    <property type="nucleotide sequence ID" value="NZ_BAABHT010000010.1"/>
</dbReference>
<dbReference type="Proteomes" id="UP000219042">
    <property type="component" value="Unassembled WGS sequence"/>
</dbReference>
<accession>A0A240E7I0</accession>